<keyword evidence="4 8" id="KW-0812">Transmembrane</keyword>
<feature type="compositionally biased region" description="Basic and acidic residues" evidence="7">
    <location>
        <begin position="161"/>
        <end position="173"/>
    </location>
</feature>
<dbReference type="Pfam" id="PF07681">
    <property type="entry name" value="DoxX"/>
    <property type="match status" value="1"/>
</dbReference>
<evidence type="ECO:0000256" key="8">
    <source>
        <dbReference type="SAM" id="Phobius"/>
    </source>
</evidence>
<reference evidence="10" key="1">
    <citation type="journal article" date="2019" name="Int. J. Syst. Evol. Microbiol.">
        <title>The Global Catalogue of Microorganisms (GCM) 10K type strain sequencing project: providing services to taxonomists for standard genome sequencing and annotation.</title>
        <authorList>
            <consortium name="The Broad Institute Genomics Platform"/>
            <consortium name="The Broad Institute Genome Sequencing Center for Infectious Disease"/>
            <person name="Wu L."/>
            <person name="Ma J."/>
        </authorList>
    </citation>
    <scope>NUCLEOTIDE SEQUENCE [LARGE SCALE GENOMIC DNA]</scope>
    <source>
        <strain evidence="10">JCM 9377</strain>
    </source>
</reference>
<comment type="similarity">
    <text evidence="2">Belongs to the DoxX family.</text>
</comment>
<feature type="compositionally biased region" description="Acidic residues" evidence="7">
    <location>
        <begin position="147"/>
        <end position="160"/>
    </location>
</feature>
<dbReference type="InterPro" id="IPR032808">
    <property type="entry name" value="DoxX"/>
</dbReference>
<evidence type="ECO:0008006" key="11">
    <source>
        <dbReference type="Google" id="ProtNLM"/>
    </source>
</evidence>
<keyword evidence="5 8" id="KW-1133">Transmembrane helix</keyword>
<protein>
    <recommendedName>
        <fullName evidence="11">Oxidoreductase</fullName>
    </recommendedName>
</protein>
<evidence type="ECO:0000313" key="10">
    <source>
        <dbReference type="Proteomes" id="UP001501237"/>
    </source>
</evidence>
<comment type="subcellular location">
    <subcellularLocation>
        <location evidence="1">Cell membrane</location>
        <topology evidence="1">Multi-pass membrane protein</topology>
    </subcellularLocation>
</comment>
<feature type="transmembrane region" description="Helical" evidence="8">
    <location>
        <begin position="105"/>
        <end position="126"/>
    </location>
</feature>
<keyword evidence="3" id="KW-1003">Cell membrane</keyword>
<accession>A0ABP6Q619</accession>
<evidence type="ECO:0000256" key="2">
    <source>
        <dbReference type="ARBA" id="ARBA00006679"/>
    </source>
</evidence>
<evidence type="ECO:0000256" key="3">
    <source>
        <dbReference type="ARBA" id="ARBA00022475"/>
    </source>
</evidence>
<evidence type="ECO:0000256" key="1">
    <source>
        <dbReference type="ARBA" id="ARBA00004651"/>
    </source>
</evidence>
<comment type="caution">
    <text evidence="9">The sequence shown here is derived from an EMBL/GenBank/DDBJ whole genome shotgun (WGS) entry which is preliminary data.</text>
</comment>
<dbReference type="RefSeq" id="WP_344825662.1">
    <property type="nucleotide sequence ID" value="NZ_BAAAUV010000005.1"/>
</dbReference>
<feature type="transmembrane region" description="Helical" evidence="8">
    <location>
        <begin position="65"/>
        <end position="93"/>
    </location>
</feature>
<feature type="region of interest" description="Disordered" evidence="7">
    <location>
        <begin position="135"/>
        <end position="187"/>
    </location>
</feature>
<evidence type="ECO:0000256" key="7">
    <source>
        <dbReference type="SAM" id="MobiDB-lite"/>
    </source>
</evidence>
<dbReference type="PANTHER" id="PTHR33452:SF1">
    <property type="entry name" value="INNER MEMBRANE PROTEIN YPHA-RELATED"/>
    <property type="match status" value="1"/>
</dbReference>
<keyword evidence="10" id="KW-1185">Reference proteome</keyword>
<feature type="transmembrane region" description="Helical" evidence="8">
    <location>
        <begin position="40"/>
        <end position="58"/>
    </location>
</feature>
<evidence type="ECO:0000256" key="5">
    <source>
        <dbReference type="ARBA" id="ARBA00022989"/>
    </source>
</evidence>
<name>A0ABP6Q619_9ACTN</name>
<proteinExistence type="inferred from homology"/>
<dbReference type="PANTHER" id="PTHR33452">
    <property type="entry name" value="OXIDOREDUCTASE CATD-RELATED"/>
    <property type="match status" value="1"/>
</dbReference>
<evidence type="ECO:0000313" key="9">
    <source>
        <dbReference type="EMBL" id="GAA3206298.1"/>
    </source>
</evidence>
<dbReference type="Proteomes" id="UP001501237">
    <property type="component" value="Unassembled WGS sequence"/>
</dbReference>
<sequence length="187" mass="19972">MRRRPLYDVIALLARTAVGVVFVAHGWLKIQDGLTATGDSFDALGVPLPAAAATYATFTELLGGIAIIIGLGLPVAGTLLFLDMAGAFAFVSYDQGLTAPDGFELVLVLGFASLLFAAGGGGRYTLDRALFPRRREEEPDDKPFLPPEDDEPFPPADDDETRFPEEPPAKELPSDVVVAGRPLDDKE</sequence>
<feature type="transmembrane region" description="Helical" evidence="8">
    <location>
        <begin position="7"/>
        <end position="28"/>
    </location>
</feature>
<evidence type="ECO:0000256" key="4">
    <source>
        <dbReference type="ARBA" id="ARBA00022692"/>
    </source>
</evidence>
<dbReference type="EMBL" id="BAAAUV010000005">
    <property type="protein sequence ID" value="GAA3206298.1"/>
    <property type="molecule type" value="Genomic_DNA"/>
</dbReference>
<keyword evidence="6 8" id="KW-0472">Membrane</keyword>
<dbReference type="InterPro" id="IPR051907">
    <property type="entry name" value="DoxX-like_oxidoreductase"/>
</dbReference>
<organism evidence="9 10">
    <name type="scientific">Actinocorallia longicatena</name>
    <dbReference type="NCBI Taxonomy" id="111803"/>
    <lineage>
        <taxon>Bacteria</taxon>
        <taxon>Bacillati</taxon>
        <taxon>Actinomycetota</taxon>
        <taxon>Actinomycetes</taxon>
        <taxon>Streptosporangiales</taxon>
        <taxon>Thermomonosporaceae</taxon>
        <taxon>Actinocorallia</taxon>
    </lineage>
</organism>
<gene>
    <name evidence="9" type="ORF">GCM10010468_21740</name>
</gene>
<evidence type="ECO:0000256" key="6">
    <source>
        <dbReference type="ARBA" id="ARBA00023136"/>
    </source>
</evidence>